<sequence>MDNIPFTNYVVNKSKKNSISSYNNANNCADMDINTKYKLYKDRYYEPQSYFIEKNMLINNNCITENTMNSTYDSNLINNENDHSNNKSPNYCEVMPHSYACTHGNSENEINENRHTEINHIMVDKHRRNSIDTKSENSASNLSIDHNKINTGVELLTSDYGQIDIKHIQKFGDSNRCNSMNYNNHISQIKQYNNNNIPNKNEIMDLKKNIANNNMQQLFNNHDYPNYRKTFSADSSYNKKNYNFYDINNNRFFVNENNMKNKYDTYYNELYYDEQLKDDNTNFENKNNININNMSRPNVNNSFIDISGNNAIRPSKNLSPNISPSISTNISPSISTNISPNIETININYINDIDKTNNIPSNFLRNYYYNMYEEEDSWDYQIRRNASTPSQQPLMNISHHFYSSMNSSSNSSIHNNSYANSNANSNSVNIYSGDSSIIGPHTNIESETASIYLSDHNMMYTNPLYLNMNNSITNPHGYRTDMNLEHAYNNSETPKETNVDAQENKRGGLGSNTRRGNRGRRARGTGIERTGSIAASTKDVTKTTNSIGRIRGRGRGSIRANQTGRTIRSRVGIRSQRGGGKSAKIEIKNTLDEISKNENSEEISINNLNDVNMNNSNNFTNENNNLNKTDTDEIADATPYNNEEDTVIIDAYTTVIDLTSNSNHTNTIENKCDNYENQQSKIYYYHFSFYNMSFIYAKGNTRFYNFNSSIRKNYIKFKNNYYKKKKMWCKYNAKRIYAYLLKNNKKQSTILHTNNTFEYNYNKQNKMSLNNENDSININKSINDMPFCDIQNGDLALEMDKKNQNQLICSTPKIKNNKFTNKINHLGFYLKHGTLKAYRSRKYNESNTINDNKEVNVNFENENNSDDACVYRYSFQKKNKKNKKIYNICNEGKHFCKYLSDDDISYENYFNYFCESATSTATISTYFLYFKILNKKKLRQKVTSMNPKKQFNYNGFLNSFHTKNDQVNEEDINGYGNKNITDFPLHKKKKQVKNADSENELNSAETHISYKENKLNILDYVDANDSIFFDANHIFVTCCENLLINKKIKTHYLNYFVERLFNVHDDNNNNDSVYYNVPKIKINKCNNANNISSLEENTKENISDPNEINDVTVKSEELPQNKKSGGFFFNTNFFFSKKNETEKKGGKFLSLLFSRKKTDDNSVEKNDKVAEKTDDTAEKDGVVEKYDDTAEKADAVVEEHGGVVGENDDDTGKTGDVVGKNDGIAEKADEVVEKNETQKFIDKEMTEQIENIQYHNFEKYEKNSIKEKTELSNNRKSHLLKSILPNNETLNYQNMERKYTYEYNNRNVKLEKMNDKTYSLTDINIERANETAHIDQDEMGVYGNNGYDYFIPNKNMIIHNDSHIHNFNYNMNNNNNYYNSVNTHNHNNYECNSSYENTNYGTSNYGNINQFKRQQKMQIDNKQIDNKQIYNKQIDNKQIDNKQIDNEQIDNEQIYNEQIKIRKRRKRSNFNINNSETMRPDEDSEPNNSNNVMYKHIKSSKNTNDISQLHFKEIKNMLKDLTILQSGPNWKTYKMDGLPKDLFKNIRPINQRVTGFKTVLLVDDLFEKLWEFPNTDIIKVRTVTRGDQFIGDIRIDFYYKQSERTLCRACGRHILKQKFATEHYQRNIYCWKEVMWRIGIPELYYYNTIRNESYPPRIEMENNEKQAMLEKTLFMYNQDLIKKATNFVNKELKYYEDNVVSKQKKSEKKKTLELDILILENNNIILPTIKNEIDEPYFEISGIYPNNGFPDENTLNNFCYIKIAFNKLGGMVLRDLFILECEFLVDWGDNLLIQAKKYTLHEAFNNPNLYDVNLRNLYDQGFAYLRCNIPPKNNKIINLKVRIPKTVWHYWEAIADNSFKINYEFLDKQNAHKQLLCYLYMDNTNKNGTPTLAPPSSPMLPKESENHNIEKNQIASTIDVTEYNRSDEKNTEITSVDENIKNLNKQQHQPVINSHYSIDNMIPSSLLKKDDIINGSEADTSTSGTSMTLTRSGTIQYINNNQKNKCITHNNGPISGGVGNIQIDYINNKTITHNDFNGMKSEGEYSYFNKKIPYNNSTKPYTNFDSNMITGLPYKNF</sequence>
<reference evidence="2 3" key="1">
    <citation type="submission" date="2016-08" db="EMBL/GenBank/DDBJ databases">
        <authorList>
            <consortium name="Pathogen Informatics"/>
        </authorList>
    </citation>
    <scope>NUCLEOTIDE SEQUENCE [LARGE SCALE GENOMIC DNA]</scope>
    <source>
        <strain evidence="2 3">SP11 RLL</strain>
    </source>
</reference>
<name>A0A1D3LXL8_PLABE</name>
<evidence type="ECO:0000313" key="3">
    <source>
        <dbReference type="Proteomes" id="UP000219974"/>
    </source>
</evidence>
<protein>
    <submittedName>
        <fullName evidence="2">Uncharacterized protein</fullName>
    </submittedName>
</protein>
<dbReference type="EMBL" id="LT608277">
    <property type="protein sequence ID" value="SCM18516.1"/>
    <property type="molecule type" value="Genomic_DNA"/>
</dbReference>
<accession>A0A1D3LXL8</accession>
<evidence type="ECO:0000313" key="2">
    <source>
        <dbReference type="EMBL" id="SCM18516.1"/>
    </source>
</evidence>
<feature type="compositionally biased region" description="Basic and acidic residues" evidence="1">
    <location>
        <begin position="493"/>
        <end position="506"/>
    </location>
</feature>
<feature type="region of interest" description="Disordered" evidence="1">
    <location>
        <begin position="491"/>
        <end position="526"/>
    </location>
</feature>
<dbReference type="VEuPathDB" id="PlasmoDB:PBANKA_1344500"/>
<organism evidence="2 3">
    <name type="scientific">Plasmodium berghei</name>
    <dbReference type="NCBI Taxonomy" id="5821"/>
    <lineage>
        <taxon>Eukaryota</taxon>
        <taxon>Sar</taxon>
        <taxon>Alveolata</taxon>
        <taxon>Apicomplexa</taxon>
        <taxon>Aconoidasida</taxon>
        <taxon>Haemosporida</taxon>
        <taxon>Plasmodiidae</taxon>
        <taxon>Plasmodium</taxon>
        <taxon>Plasmodium (Vinckeia)</taxon>
    </lineage>
</organism>
<gene>
    <name evidence="2" type="ORF">PBSP11RLL_000394400</name>
</gene>
<dbReference type="Proteomes" id="UP000219974">
    <property type="component" value="Chromosome 13"/>
</dbReference>
<proteinExistence type="predicted"/>
<feature type="region of interest" description="Disordered" evidence="1">
    <location>
        <begin position="1202"/>
        <end position="1224"/>
    </location>
</feature>
<evidence type="ECO:0000256" key="1">
    <source>
        <dbReference type="SAM" id="MobiDB-lite"/>
    </source>
</evidence>